<dbReference type="PANTHER" id="PTHR32322">
    <property type="entry name" value="INNER MEMBRANE TRANSPORTER"/>
    <property type="match status" value="1"/>
</dbReference>
<dbReference type="EMBL" id="CP067420">
    <property type="protein sequence ID" value="QQP91851.1"/>
    <property type="molecule type" value="Genomic_DNA"/>
</dbReference>
<feature type="transmembrane region" description="Helical" evidence="8">
    <location>
        <begin position="88"/>
        <end position="111"/>
    </location>
</feature>
<dbReference type="InterPro" id="IPR000620">
    <property type="entry name" value="EamA_dom"/>
</dbReference>
<name>A0ABX7BBU3_9PROT</name>
<dbReference type="InterPro" id="IPR004626">
    <property type="entry name" value="RarD"/>
</dbReference>
<organism evidence="10 11">
    <name type="scientific">Skermanella cutis</name>
    <dbReference type="NCBI Taxonomy" id="2775420"/>
    <lineage>
        <taxon>Bacteria</taxon>
        <taxon>Pseudomonadati</taxon>
        <taxon>Pseudomonadota</taxon>
        <taxon>Alphaproteobacteria</taxon>
        <taxon>Rhodospirillales</taxon>
        <taxon>Azospirillaceae</taxon>
        <taxon>Skermanella</taxon>
    </lineage>
</organism>
<sequence length="314" mass="33837">MSESPLANTGSPRVARNARAPVDPAVSGVLYALGAFLVWGVAPIFFKALQPATPVEILSHRVLWSLLLMIVLVLVMRDPRDVLTALSSFRRVGIFALTTCLVTTNWLLFIWAVNSDHIVQTSLGYYINPLVNVVLGVLFLGERLNAKQMLSVALAAVGVTSLVVSLGELPWVSLTLATTFGFYALIRKKAAIDPLVGLLIETAMLTPFAAIYLIWIGAAGTGVFTLDNPGLAALLAVSGVVTALPLIFFNFGAQRLKLSTMGLMQYISPTLQLAIGVLLFGEDFTPAHAIAFGLIWLALAIYSTDAFLMHRARR</sequence>
<feature type="transmembrane region" description="Helical" evidence="8">
    <location>
        <begin position="198"/>
        <end position="218"/>
    </location>
</feature>
<evidence type="ECO:0000259" key="9">
    <source>
        <dbReference type="Pfam" id="PF00892"/>
    </source>
</evidence>
<comment type="subcellular location">
    <subcellularLocation>
        <location evidence="1">Cell membrane</location>
        <topology evidence="1">Multi-pass membrane protein</topology>
    </subcellularLocation>
</comment>
<feature type="domain" description="EamA" evidence="9">
    <location>
        <begin position="27"/>
        <end position="162"/>
    </location>
</feature>
<evidence type="ECO:0000313" key="11">
    <source>
        <dbReference type="Proteomes" id="UP000595197"/>
    </source>
</evidence>
<keyword evidence="7 8" id="KW-0472">Membrane</keyword>
<evidence type="ECO:0000313" key="10">
    <source>
        <dbReference type="EMBL" id="QQP91851.1"/>
    </source>
</evidence>
<evidence type="ECO:0000256" key="5">
    <source>
        <dbReference type="ARBA" id="ARBA00022692"/>
    </source>
</evidence>
<evidence type="ECO:0000256" key="7">
    <source>
        <dbReference type="ARBA" id="ARBA00023136"/>
    </source>
</evidence>
<evidence type="ECO:0000256" key="8">
    <source>
        <dbReference type="SAM" id="Phobius"/>
    </source>
</evidence>
<evidence type="ECO:0000256" key="1">
    <source>
        <dbReference type="ARBA" id="ARBA00004651"/>
    </source>
</evidence>
<feature type="transmembrane region" description="Helical" evidence="8">
    <location>
        <begin position="123"/>
        <end position="141"/>
    </location>
</feature>
<keyword evidence="6 8" id="KW-1133">Transmembrane helix</keyword>
<dbReference type="RefSeq" id="WP_201080189.1">
    <property type="nucleotide sequence ID" value="NZ_CP067420.1"/>
</dbReference>
<dbReference type="SUPFAM" id="SSF103481">
    <property type="entry name" value="Multidrug resistance efflux transporter EmrE"/>
    <property type="match status" value="2"/>
</dbReference>
<keyword evidence="11" id="KW-1185">Reference proteome</keyword>
<protein>
    <submittedName>
        <fullName evidence="10">EamA family transporter RarD</fullName>
    </submittedName>
</protein>
<accession>A0ABX7BBU3</accession>
<keyword evidence="3" id="KW-0813">Transport</keyword>
<keyword evidence="5 8" id="KW-0812">Transmembrane</keyword>
<feature type="transmembrane region" description="Helical" evidence="8">
    <location>
        <begin position="230"/>
        <end position="251"/>
    </location>
</feature>
<dbReference type="PANTHER" id="PTHR32322:SF2">
    <property type="entry name" value="EAMA DOMAIN-CONTAINING PROTEIN"/>
    <property type="match status" value="1"/>
</dbReference>
<dbReference type="InterPro" id="IPR037185">
    <property type="entry name" value="EmrE-like"/>
</dbReference>
<evidence type="ECO:0000256" key="3">
    <source>
        <dbReference type="ARBA" id="ARBA00022448"/>
    </source>
</evidence>
<comment type="similarity">
    <text evidence="2">Belongs to the EamA transporter family.</text>
</comment>
<keyword evidence="4" id="KW-1003">Cell membrane</keyword>
<reference evidence="10" key="1">
    <citation type="submission" date="2021-02" db="EMBL/GenBank/DDBJ databases">
        <title>Skermanella TT6 skin isolate.</title>
        <authorList>
            <person name="Lee K."/>
            <person name="Ganzorig M."/>
        </authorList>
    </citation>
    <scope>NUCLEOTIDE SEQUENCE</scope>
    <source>
        <strain evidence="10">TT6</strain>
    </source>
</reference>
<dbReference type="NCBIfam" id="TIGR00688">
    <property type="entry name" value="rarD"/>
    <property type="match status" value="1"/>
</dbReference>
<dbReference type="Proteomes" id="UP000595197">
    <property type="component" value="Chromosome"/>
</dbReference>
<gene>
    <name evidence="10" type="primary">rarD</name>
    <name evidence="10" type="ORF">IGS68_11865</name>
</gene>
<feature type="transmembrane region" description="Helical" evidence="8">
    <location>
        <begin position="287"/>
        <end position="308"/>
    </location>
</feature>
<feature type="transmembrane region" description="Helical" evidence="8">
    <location>
        <begin position="148"/>
        <end position="164"/>
    </location>
</feature>
<evidence type="ECO:0000256" key="2">
    <source>
        <dbReference type="ARBA" id="ARBA00007362"/>
    </source>
</evidence>
<dbReference type="InterPro" id="IPR050638">
    <property type="entry name" value="AA-Vitamin_Transporters"/>
</dbReference>
<dbReference type="Pfam" id="PF00892">
    <property type="entry name" value="EamA"/>
    <property type="match status" value="1"/>
</dbReference>
<feature type="transmembrane region" description="Helical" evidence="8">
    <location>
        <begin position="25"/>
        <end position="46"/>
    </location>
</feature>
<feature type="transmembrane region" description="Helical" evidence="8">
    <location>
        <begin position="263"/>
        <end position="281"/>
    </location>
</feature>
<feature type="transmembrane region" description="Helical" evidence="8">
    <location>
        <begin position="58"/>
        <end position="76"/>
    </location>
</feature>
<evidence type="ECO:0000256" key="6">
    <source>
        <dbReference type="ARBA" id="ARBA00022989"/>
    </source>
</evidence>
<proteinExistence type="inferred from homology"/>
<evidence type="ECO:0000256" key="4">
    <source>
        <dbReference type="ARBA" id="ARBA00022475"/>
    </source>
</evidence>